<evidence type="ECO:0000256" key="1">
    <source>
        <dbReference type="ARBA" id="ARBA00022729"/>
    </source>
</evidence>
<dbReference type="EMBL" id="JBHTIH010000003">
    <property type="protein sequence ID" value="MFD0739063.1"/>
    <property type="molecule type" value="Genomic_DNA"/>
</dbReference>
<evidence type="ECO:0000256" key="2">
    <source>
        <dbReference type="SAM" id="MobiDB-lite"/>
    </source>
</evidence>
<comment type="caution">
    <text evidence="3">The sequence shown here is derived from an EMBL/GenBank/DDBJ whole genome shotgun (WGS) entry which is preliminary data.</text>
</comment>
<proteinExistence type="predicted"/>
<keyword evidence="4" id="KW-1185">Reference proteome</keyword>
<dbReference type="InterPro" id="IPR013517">
    <property type="entry name" value="FG-GAP"/>
</dbReference>
<gene>
    <name evidence="3" type="ORF">ACFQZQ_07190</name>
</gene>
<dbReference type="SUPFAM" id="SSF55486">
    <property type="entry name" value="Metalloproteases ('zincins'), catalytic domain"/>
    <property type="match status" value="1"/>
</dbReference>
<dbReference type="RefSeq" id="WP_386812078.1">
    <property type="nucleotide sequence ID" value="NZ_JBHTIH010000003.1"/>
</dbReference>
<protein>
    <submittedName>
        <fullName evidence="3">Reprolysin-like metallopeptidase</fullName>
    </submittedName>
</protein>
<name>A0ABW2YPF9_9GAMM</name>
<feature type="region of interest" description="Disordered" evidence="2">
    <location>
        <begin position="23"/>
        <end position="61"/>
    </location>
</feature>
<organism evidence="3 4">
    <name type="scientific">Lysobacter koreensis</name>
    <dbReference type="NCBI Taxonomy" id="266122"/>
    <lineage>
        <taxon>Bacteria</taxon>
        <taxon>Pseudomonadati</taxon>
        <taxon>Pseudomonadota</taxon>
        <taxon>Gammaproteobacteria</taxon>
        <taxon>Lysobacterales</taxon>
        <taxon>Lysobacteraceae</taxon>
        <taxon>Lysobacter</taxon>
    </lineage>
</organism>
<accession>A0ABW2YPF9</accession>
<dbReference type="SUPFAM" id="SSF69318">
    <property type="entry name" value="Integrin alpha N-terminal domain"/>
    <property type="match status" value="1"/>
</dbReference>
<dbReference type="InterPro" id="IPR024881">
    <property type="entry name" value="Tip"/>
</dbReference>
<dbReference type="Pfam" id="PF13583">
    <property type="entry name" value="Reprolysin_4"/>
    <property type="match status" value="1"/>
</dbReference>
<sequence length="780" mass="83065">MSKYLSASLLLLLCAGCAEDWRPRSAGSRDAAGQRAEGSIAPAQPQAESRRRSFASLPDKGNLVGYPKQRVVRHDGAYTWHRADISESHALRAIADGSMRITTPSGEALDFRYERHIEHPSGDWTWVGRIERGAQSEEAIVTFGDRAAFGSIAQPGKAPLKLTIRDGVAWLVETDPAKVALIDNSATRPTEADYLVPPKLAAVGNKAYASSPSMEASIATAAATATAADTTVDVLLGYTNGFAAAQGGPSQAVTRLNYLVEVSNQAYANSQVAHRIRLVHAVQVSYPDNTSNDTALEALTGFRAPSTRTTPDPAFAALRAARDQYGADLVSLVRDFQSPENDGCGIAWLIGGGRSGIGPSDEYFGYSVVSDGSDPGADGKTYFCRDESLAHELGHNMGSQHDRTAATENGTLKYGLYDFSFGYKSGAGAGNFYTVMAYGDTGQTSYRVFSSPRTSFCGQPCGIEGQADNARSLTQAMPIVATFRSTVVPTQLPLDLFAIAKLGGSSTSEVHSLGGAGTFQSFTRHLATALHQTGSNYAWQFQLGDYNRDGFVDLYVIAKQGGSGTTEVHVLNGADGFRTYLLHAASALHPTGSDSGWVFRVGDYNRDGVLDLYAIGRNGGSGRTEVHVLDGASNFRSFLAHIATALGRTGSDASWDFALGDFNRDGFVDLFSISKLGPGSGTTELHVLNGANGFQTFMLQTPTALHQTGSNNMWIFKVADFNADGYLDLYAINKQGASSRTEVHVLDGARGYLAFSANIATALHSTGADNSWEFELGGPR</sequence>
<evidence type="ECO:0000313" key="3">
    <source>
        <dbReference type="EMBL" id="MFD0739063.1"/>
    </source>
</evidence>
<keyword evidence="1" id="KW-0732">Signal</keyword>
<evidence type="ECO:0000313" key="4">
    <source>
        <dbReference type="Proteomes" id="UP001597090"/>
    </source>
</evidence>
<reference evidence="4" key="1">
    <citation type="journal article" date="2019" name="Int. J. Syst. Evol. Microbiol.">
        <title>The Global Catalogue of Microorganisms (GCM) 10K type strain sequencing project: providing services to taxonomists for standard genome sequencing and annotation.</title>
        <authorList>
            <consortium name="The Broad Institute Genomics Platform"/>
            <consortium name="The Broad Institute Genome Sequencing Center for Infectious Disease"/>
            <person name="Wu L."/>
            <person name="Ma J."/>
        </authorList>
    </citation>
    <scope>NUCLEOTIDE SEQUENCE [LARGE SCALE GENOMIC DNA]</scope>
    <source>
        <strain evidence="4">CCUG 55491</strain>
    </source>
</reference>
<dbReference type="Gene3D" id="2.130.10.130">
    <property type="entry name" value="Integrin alpha, N-terminal"/>
    <property type="match status" value="2"/>
</dbReference>
<dbReference type="InterPro" id="IPR024079">
    <property type="entry name" value="MetalloPept_cat_dom_sf"/>
</dbReference>
<dbReference type="PANTHER" id="PTHR13412">
    <property type="entry name" value="T-CELL IMMUNOMODULATORY PROTEIN HOMOLOG"/>
    <property type="match status" value="1"/>
</dbReference>
<dbReference type="Pfam" id="PF13517">
    <property type="entry name" value="FG-GAP_3"/>
    <property type="match status" value="1"/>
</dbReference>
<dbReference type="PANTHER" id="PTHR13412:SF0">
    <property type="entry name" value="T-CELL IMMUNOMODULATORY PROTEIN"/>
    <property type="match status" value="1"/>
</dbReference>
<dbReference type="Proteomes" id="UP001597090">
    <property type="component" value="Unassembled WGS sequence"/>
</dbReference>
<dbReference type="InterPro" id="IPR028994">
    <property type="entry name" value="Integrin_alpha_N"/>
</dbReference>
<dbReference type="Gene3D" id="3.40.390.10">
    <property type="entry name" value="Collagenase (Catalytic Domain)"/>
    <property type="match status" value="1"/>
</dbReference>